<dbReference type="GO" id="GO:0006260">
    <property type="term" value="P:DNA replication"/>
    <property type="evidence" value="ECO:0007669"/>
    <property type="project" value="UniProtKB-KW"/>
</dbReference>
<dbReference type="HAMAP" id="MF_01152">
    <property type="entry name" value="DnaJ"/>
    <property type="match status" value="1"/>
</dbReference>
<dbReference type="Gene3D" id="2.10.230.10">
    <property type="entry name" value="Heat shock protein DnaJ, cysteine-rich domain"/>
    <property type="match status" value="1"/>
</dbReference>
<dbReference type="GO" id="GO:0042026">
    <property type="term" value="P:protein refolding"/>
    <property type="evidence" value="ECO:0007669"/>
    <property type="project" value="TreeGrafter"/>
</dbReference>
<feature type="domain" description="CR-type" evidence="10">
    <location>
        <begin position="119"/>
        <end position="201"/>
    </location>
</feature>
<dbReference type="GO" id="GO:0008270">
    <property type="term" value="F:zinc ion binding"/>
    <property type="evidence" value="ECO:0007669"/>
    <property type="project" value="UniProtKB-KW"/>
</dbReference>
<reference evidence="12" key="1">
    <citation type="submission" date="2020-05" db="EMBL/GenBank/DDBJ databases">
        <authorList>
            <person name="Chiriac C."/>
            <person name="Salcher M."/>
            <person name="Ghai R."/>
            <person name="Kavagutti S V."/>
        </authorList>
    </citation>
    <scope>NUCLEOTIDE SEQUENCE</scope>
</reference>
<dbReference type="GO" id="GO:0009408">
    <property type="term" value="P:response to heat"/>
    <property type="evidence" value="ECO:0007669"/>
    <property type="project" value="InterPro"/>
</dbReference>
<keyword evidence="7" id="KW-0346">Stress response</keyword>
<dbReference type="EMBL" id="CAEZSG010000029">
    <property type="protein sequence ID" value="CAB4533465.1"/>
    <property type="molecule type" value="Genomic_DNA"/>
</dbReference>
<name>A0A6J6EZQ9_9ZZZZ</name>
<dbReference type="CDD" id="cd10719">
    <property type="entry name" value="DnaJ_zf"/>
    <property type="match status" value="1"/>
</dbReference>
<dbReference type="PROSITE" id="PS51188">
    <property type="entry name" value="ZF_CR"/>
    <property type="match status" value="1"/>
</dbReference>
<dbReference type="InterPro" id="IPR018253">
    <property type="entry name" value="DnaJ_domain_CS"/>
</dbReference>
<evidence type="ECO:0000259" key="9">
    <source>
        <dbReference type="PROSITE" id="PS50076"/>
    </source>
</evidence>
<keyword evidence="4" id="KW-0677">Repeat</keyword>
<dbReference type="PROSITE" id="PS00636">
    <property type="entry name" value="DNAJ_1"/>
    <property type="match status" value="1"/>
</dbReference>
<dbReference type="GO" id="GO:0005524">
    <property type="term" value="F:ATP binding"/>
    <property type="evidence" value="ECO:0007669"/>
    <property type="project" value="InterPro"/>
</dbReference>
<dbReference type="PANTHER" id="PTHR43096">
    <property type="entry name" value="DNAJ HOMOLOG 1, MITOCHONDRIAL-RELATED"/>
    <property type="match status" value="1"/>
</dbReference>
<feature type="domain" description="J" evidence="9">
    <location>
        <begin position="2"/>
        <end position="66"/>
    </location>
</feature>
<evidence type="ECO:0000313" key="11">
    <source>
        <dbReference type="EMBL" id="CAB4533465.1"/>
    </source>
</evidence>
<organism evidence="12">
    <name type="scientific">freshwater metagenome</name>
    <dbReference type="NCBI Taxonomy" id="449393"/>
    <lineage>
        <taxon>unclassified sequences</taxon>
        <taxon>metagenomes</taxon>
        <taxon>ecological metagenomes</taxon>
    </lineage>
</organism>
<dbReference type="Pfam" id="PF00226">
    <property type="entry name" value="DnaJ"/>
    <property type="match status" value="1"/>
</dbReference>
<keyword evidence="3" id="KW-0479">Metal-binding</keyword>
<dbReference type="PRINTS" id="PR00625">
    <property type="entry name" value="JDOMAIN"/>
</dbReference>
<dbReference type="InterPro" id="IPR036410">
    <property type="entry name" value="HSP_DnaJ_Cys-rich_dom_sf"/>
</dbReference>
<keyword evidence="5" id="KW-0863">Zinc-finger</keyword>
<keyword evidence="2" id="KW-0235">DNA replication</keyword>
<evidence type="ECO:0000256" key="8">
    <source>
        <dbReference type="ARBA" id="ARBA00023186"/>
    </source>
</evidence>
<dbReference type="GO" id="GO:0005737">
    <property type="term" value="C:cytoplasm"/>
    <property type="evidence" value="ECO:0007669"/>
    <property type="project" value="TreeGrafter"/>
</dbReference>
<dbReference type="GO" id="GO:0031072">
    <property type="term" value="F:heat shock protein binding"/>
    <property type="evidence" value="ECO:0007669"/>
    <property type="project" value="InterPro"/>
</dbReference>
<evidence type="ECO:0000313" key="13">
    <source>
        <dbReference type="EMBL" id="CAB4863926.1"/>
    </source>
</evidence>
<dbReference type="SUPFAM" id="SSF57938">
    <property type="entry name" value="DnaJ/Hsp40 cysteine-rich domain"/>
    <property type="match status" value="1"/>
</dbReference>
<dbReference type="Pfam" id="PF00684">
    <property type="entry name" value="DnaJ_CXXCXGXG"/>
    <property type="match status" value="1"/>
</dbReference>
<protein>
    <submittedName>
        <fullName evidence="12">Unannotated protein</fullName>
    </submittedName>
</protein>
<dbReference type="EMBL" id="CAEZTZ010000005">
    <property type="protein sequence ID" value="CAB4578118.1"/>
    <property type="molecule type" value="Genomic_DNA"/>
</dbReference>
<dbReference type="GO" id="GO:0051082">
    <property type="term" value="F:unfolded protein binding"/>
    <property type="evidence" value="ECO:0007669"/>
    <property type="project" value="InterPro"/>
</dbReference>
<dbReference type="Pfam" id="PF01556">
    <property type="entry name" value="DnaJ_C"/>
    <property type="match status" value="1"/>
</dbReference>
<dbReference type="CDD" id="cd06257">
    <property type="entry name" value="DnaJ"/>
    <property type="match status" value="1"/>
</dbReference>
<evidence type="ECO:0000313" key="12">
    <source>
        <dbReference type="EMBL" id="CAB4578118.1"/>
    </source>
</evidence>
<dbReference type="InterPro" id="IPR012724">
    <property type="entry name" value="DnaJ"/>
</dbReference>
<evidence type="ECO:0000256" key="4">
    <source>
        <dbReference type="ARBA" id="ARBA00022737"/>
    </source>
</evidence>
<dbReference type="EMBL" id="CAFBLF010000065">
    <property type="protein sequence ID" value="CAB4863926.1"/>
    <property type="molecule type" value="Genomic_DNA"/>
</dbReference>
<dbReference type="FunFam" id="2.10.230.10:FF:000002">
    <property type="entry name" value="Molecular chaperone DnaJ"/>
    <property type="match status" value="1"/>
</dbReference>
<dbReference type="PANTHER" id="PTHR43096:SF48">
    <property type="entry name" value="CHAPERONE PROTEIN DNAJ"/>
    <property type="match status" value="1"/>
</dbReference>
<dbReference type="SUPFAM" id="SSF46565">
    <property type="entry name" value="Chaperone J-domain"/>
    <property type="match status" value="1"/>
</dbReference>
<dbReference type="InterPro" id="IPR001623">
    <property type="entry name" value="DnaJ_domain"/>
</dbReference>
<dbReference type="PROSITE" id="PS50076">
    <property type="entry name" value="DNAJ_2"/>
    <property type="match status" value="1"/>
</dbReference>
<sequence>MDHYEILGVARDASQDAIKKAYRKLARELHPDVNSEEGAEERFKAVTHAYDVLGDAEQRRNYDMGGQSNFGGMPGFGNMGDVFDAFFGGGQSRGPQSRAQRGNDALLRVDIELVDVIFGGDREIEVDTAVLCETCQGTCCAPGTNPSRCDVCGGSGSVQRQVRSLLGNIVTATPCGSCRGYGTVIAAACPTCAGHGRVRARTTLDVHIPAGIETGQRVHLRGVGEVGEAGGPAGDVYVEFHVTPSEVWARQGDDLLATIQIDMVDAIRGTTVTLDALDGEVSVDIKAGAQSGDVVVVKSRGVGHLRGSGRGDAKFGVQVMTPGKLNAKESKLIDEFAALRPAAVPHLAEHRQGLFAKLRDRFFTV</sequence>
<dbReference type="InterPro" id="IPR036869">
    <property type="entry name" value="J_dom_sf"/>
</dbReference>
<evidence type="ECO:0000256" key="2">
    <source>
        <dbReference type="ARBA" id="ARBA00022705"/>
    </source>
</evidence>
<evidence type="ECO:0000256" key="1">
    <source>
        <dbReference type="ARBA" id="ARBA00022490"/>
    </source>
</evidence>
<dbReference type="Gene3D" id="2.60.260.20">
    <property type="entry name" value="Urease metallochaperone UreE, N-terminal domain"/>
    <property type="match status" value="2"/>
</dbReference>
<dbReference type="InterPro" id="IPR002939">
    <property type="entry name" value="DnaJ_C"/>
</dbReference>
<gene>
    <name evidence="11" type="ORF">UFOPK1413_00298</name>
    <name evidence="12" type="ORF">UFOPK1767_00096</name>
    <name evidence="13" type="ORF">UFOPK3339_00544</name>
</gene>
<dbReference type="SUPFAM" id="SSF49493">
    <property type="entry name" value="HSP40/DnaJ peptide-binding domain"/>
    <property type="match status" value="2"/>
</dbReference>
<keyword evidence="8" id="KW-0143">Chaperone</keyword>
<dbReference type="InterPro" id="IPR001305">
    <property type="entry name" value="HSP_DnaJ_Cys-rich_dom"/>
</dbReference>
<accession>A0A6J6EZQ9</accession>
<keyword evidence="6" id="KW-0862">Zinc</keyword>
<dbReference type="AlphaFoldDB" id="A0A6J6EZQ9"/>
<evidence type="ECO:0000256" key="7">
    <source>
        <dbReference type="ARBA" id="ARBA00023016"/>
    </source>
</evidence>
<keyword evidence="1" id="KW-0963">Cytoplasm</keyword>
<dbReference type="Gene3D" id="1.10.287.110">
    <property type="entry name" value="DnaJ domain"/>
    <property type="match status" value="1"/>
</dbReference>
<dbReference type="CDD" id="cd10747">
    <property type="entry name" value="DnaJ_C"/>
    <property type="match status" value="1"/>
</dbReference>
<evidence type="ECO:0000256" key="3">
    <source>
        <dbReference type="ARBA" id="ARBA00022723"/>
    </source>
</evidence>
<dbReference type="SMART" id="SM00271">
    <property type="entry name" value="DnaJ"/>
    <property type="match status" value="1"/>
</dbReference>
<evidence type="ECO:0000259" key="10">
    <source>
        <dbReference type="PROSITE" id="PS51188"/>
    </source>
</evidence>
<proteinExistence type="inferred from homology"/>
<evidence type="ECO:0000256" key="5">
    <source>
        <dbReference type="ARBA" id="ARBA00022771"/>
    </source>
</evidence>
<evidence type="ECO:0000256" key="6">
    <source>
        <dbReference type="ARBA" id="ARBA00022833"/>
    </source>
</evidence>
<dbReference type="InterPro" id="IPR008971">
    <property type="entry name" value="HSP40/DnaJ_pept-bd"/>
</dbReference>